<dbReference type="STRING" id="933944.AN215_20995"/>
<dbReference type="Gene3D" id="1.10.260.40">
    <property type="entry name" value="lambda repressor-like DNA-binding domains"/>
    <property type="match status" value="1"/>
</dbReference>
<dbReference type="AlphaFoldDB" id="A0A1E7JIB1"/>
<dbReference type="OrthoDB" id="4868991at2"/>
<feature type="domain" description="HTH cro/C1-type" evidence="2">
    <location>
        <begin position="18"/>
        <end position="79"/>
    </location>
</feature>
<dbReference type="Proteomes" id="UP000176087">
    <property type="component" value="Unassembled WGS sequence"/>
</dbReference>
<comment type="caution">
    <text evidence="3">The sequence shown here is derived from an EMBL/GenBank/DDBJ whole genome shotgun (WGS) entry which is preliminary data.</text>
</comment>
<gene>
    <name evidence="3" type="ORF">AN215_20995</name>
</gene>
<dbReference type="InterPro" id="IPR010982">
    <property type="entry name" value="Lambda_DNA-bd_dom_sf"/>
</dbReference>
<feature type="region of interest" description="Disordered" evidence="1">
    <location>
        <begin position="1"/>
        <end position="22"/>
    </location>
</feature>
<dbReference type="GO" id="GO:0003677">
    <property type="term" value="F:DNA binding"/>
    <property type="evidence" value="ECO:0007669"/>
    <property type="project" value="InterPro"/>
</dbReference>
<feature type="domain" description="HTH cro/C1-type" evidence="2">
    <location>
        <begin position="85"/>
        <end position="141"/>
    </location>
</feature>
<evidence type="ECO:0000313" key="4">
    <source>
        <dbReference type="Proteomes" id="UP000176087"/>
    </source>
</evidence>
<dbReference type="PATRIC" id="fig|933944.5.peg.3371"/>
<evidence type="ECO:0000256" key="1">
    <source>
        <dbReference type="SAM" id="MobiDB-lite"/>
    </source>
</evidence>
<protein>
    <recommendedName>
        <fullName evidence="2">HTH cro/C1-type domain-containing protein</fullName>
    </recommendedName>
</protein>
<name>A0A1E7JIB1_9ACTN</name>
<sequence>MSQYTSSDPRRPAFNREAARSTRQALGMRAEDVAATMLSAYGVQVTPLTVLSWESGDQSPGERELTALAGVLWCSVGDLMGSLSSVHQHRLARGVSAFDMALRLGLHPSEYEEMERGGQWQLTDRQAELLGDALALPLRARLDINGQGAELGELLLRAVTTRWQPYVQPVCKLLDLRRARVSGILHHLHSEYQDMVGTVDWGGGTISMEPGEEGRAFLARLVDLFCARLDA</sequence>
<evidence type="ECO:0000313" key="3">
    <source>
        <dbReference type="EMBL" id="OEU86192.1"/>
    </source>
</evidence>
<dbReference type="SMART" id="SM00530">
    <property type="entry name" value="HTH_XRE"/>
    <property type="match status" value="2"/>
</dbReference>
<dbReference type="InterPro" id="IPR001387">
    <property type="entry name" value="Cro/C1-type_HTH"/>
</dbReference>
<proteinExistence type="predicted"/>
<organism evidence="3 4">
    <name type="scientific">Streptomyces abyssalis</name>
    <dbReference type="NCBI Taxonomy" id="933944"/>
    <lineage>
        <taxon>Bacteria</taxon>
        <taxon>Bacillati</taxon>
        <taxon>Actinomycetota</taxon>
        <taxon>Actinomycetes</taxon>
        <taxon>Kitasatosporales</taxon>
        <taxon>Streptomycetaceae</taxon>
        <taxon>Streptomyces</taxon>
    </lineage>
</organism>
<dbReference type="EMBL" id="LJGT01000041">
    <property type="protein sequence ID" value="OEU86192.1"/>
    <property type="molecule type" value="Genomic_DNA"/>
</dbReference>
<accession>A0A1E7JIB1</accession>
<keyword evidence="4" id="KW-1185">Reference proteome</keyword>
<evidence type="ECO:0000259" key="2">
    <source>
        <dbReference type="SMART" id="SM00530"/>
    </source>
</evidence>
<reference evidence="3 4" key="1">
    <citation type="journal article" date="2016" name="Front. Microbiol.">
        <title>Comparative Genomics Analysis of Streptomyces Species Reveals Their Adaptation to the Marine Environment and Their Diversity at the Genomic Level.</title>
        <authorList>
            <person name="Tian X."/>
            <person name="Zhang Z."/>
            <person name="Yang T."/>
            <person name="Chen M."/>
            <person name="Li J."/>
            <person name="Chen F."/>
            <person name="Yang J."/>
            <person name="Li W."/>
            <person name="Zhang B."/>
            <person name="Zhang Z."/>
            <person name="Wu J."/>
            <person name="Zhang C."/>
            <person name="Long L."/>
            <person name="Xiao J."/>
        </authorList>
    </citation>
    <scope>NUCLEOTIDE SEQUENCE [LARGE SCALE GENOMIC DNA]</scope>
    <source>
        <strain evidence="3 4">SCSIO 10390</strain>
    </source>
</reference>